<feature type="domain" description="EGF-like" evidence="4">
    <location>
        <begin position="131"/>
        <end position="169"/>
    </location>
</feature>
<dbReference type="AlphaFoldDB" id="A0AA39H0F0"/>
<keyword evidence="3" id="KW-0732">Signal</keyword>
<dbReference type="InterPro" id="IPR013151">
    <property type="entry name" value="Immunoglobulin_dom"/>
</dbReference>
<evidence type="ECO:0000256" key="3">
    <source>
        <dbReference type="SAM" id="SignalP"/>
    </source>
</evidence>
<evidence type="ECO:0000256" key="2">
    <source>
        <dbReference type="SAM" id="Phobius"/>
    </source>
</evidence>
<evidence type="ECO:0008006" key="8">
    <source>
        <dbReference type="Google" id="ProtNLM"/>
    </source>
</evidence>
<dbReference type="Gene3D" id="2.60.40.10">
    <property type="entry name" value="Immunoglobulins"/>
    <property type="match status" value="1"/>
</dbReference>
<sequence>MLRFFLISVLLSLCLGDALSPQFVVPLSYGKHESRKVHTVAARQGDSFQINCQLEGKWPKGTKVVWEKDGNTLKPVSSMTMISHQSLGFDKFDEDKHGGIYECLAQSKDVRSAQRIVIRKNISSDVKLPPHVQFCRKQGYCLNGGICLEDSLGQEFCLCSTQYRGERCQVPPLSRIEGFNDATRQEEPKSEVVLGWRDLLIFVLILIIFCLIICFIVAFVPLFFNAAYDTCADKVSCKEEGLNNNKGEVPNVKKASKSRLVMQKNIDQDKDTIETEQKNSRLAPGLLHLASADCNYFHSTKQPVQ</sequence>
<keyword evidence="2" id="KW-0472">Membrane</keyword>
<dbReference type="Pfam" id="PF00047">
    <property type="entry name" value="ig"/>
    <property type="match status" value="1"/>
</dbReference>
<accession>A0AA39H0F0</accession>
<dbReference type="PROSITE" id="PS50835">
    <property type="entry name" value="IG_LIKE"/>
    <property type="match status" value="1"/>
</dbReference>
<keyword evidence="2" id="KW-1133">Transmembrane helix</keyword>
<reference evidence="6" key="1">
    <citation type="submission" date="2023-06" db="EMBL/GenBank/DDBJ databases">
        <title>Genomic analysis of the entomopathogenic nematode Steinernema hermaphroditum.</title>
        <authorList>
            <person name="Schwarz E.M."/>
            <person name="Heppert J.K."/>
            <person name="Baniya A."/>
            <person name="Schwartz H.T."/>
            <person name="Tan C.-H."/>
            <person name="Antoshechkin I."/>
            <person name="Sternberg P.W."/>
            <person name="Goodrich-Blair H."/>
            <person name="Dillman A.R."/>
        </authorList>
    </citation>
    <scope>NUCLEOTIDE SEQUENCE</scope>
    <source>
        <strain evidence="6">PS9179</strain>
        <tissue evidence="6">Whole animal</tissue>
    </source>
</reference>
<feature type="domain" description="Ig-like" evidence="5">
    <location>
        <begin position="21"/>
        <end position="123"/>
    </location>
</feature>
<keyword evidence="7" id="KW-1185">Reference proteome</keyword>
<evidence type="ECO:0000313" key="7">
    <source>
        <dbReference type="Proteomes" id="UP001175271"/>
    </source>
</evidence>
<evidence type="ECO:0000259" key="5">
    <source>
        <dbReference type="PROSITE" id="PS50835"/>
    </source>
</evidence>
<dbReference type="PROSITE" id="PS50026">
    <property type="entry name" value="EGF_3"/>
    <property type="match status" value="1"/>
</dbReference>
<proteinExistence type="predicted"/>
<protein>
    <recommendedName>
        <fullName evidence="8">Ig-like domain-containing protein</fullName>
    </recommendedName>
</protein>
<keyword evidence="1" id="KW-0245">EGF-like domain</keyword>
<dbReference type="Proteomes" id="UP001175271">
    <property type="component" value="Unassembled WGS sequence"/>
</dbReference>
<keyword evidence="1" id="KW-1015">Disulfide bond</keyword>
<dbReference type="InterPro" id="IPR013783">
    <property type="entry name" value="Ig-like_fold"/>
</dbReference>
<comment type="caution">
    <text evidence="1">Lacks conserved residue(s) required for the propagation of feature annotation.</text>
</comment>
<keyword evidence="2" id="KW-0812">Transmembrane</keyword>
<name>A0AA39H0F0_9BILA</name>
<feature type="transmembrane region" description="Helical" evidence="2">
    <location>
        <begin position="199"/>
        <end position="224"/>
    </location>
</feature>
<dbReference type="InterPro" id="IPR007110">
    <property type="entry name" value="Ig-like_dom"/>
</dbReference>
<feature type="signal peptide" evidence="3">
    <location>
        <begin position="1"/>
        <end position="16"/>
    </location>
</feature>
<dbReference type="SUPFAM" id="SSF48726">
    <property type="entry name" value="Immunoglobulin"/>
    <property type="match status" value="1"/>
</dbReference>
<dbReference type="CDD" id="cd00054">
    <property type="entry name" value="EGF_CA"/>
    <property type="match status" value="1"/>
</dbReference>
<dbReference type="InterPro" id="IPR000742">
    <property type="entry name" value="EGF"/>
</dbReference>
<dbReference type="EMBL" id="JAUCMV010000005">
    <property type="protein sequence ID" value="KAK0396937.1"/>
    <property type="molecule type" value="Genomic_DNA"/>
</dbReference>
<comment type="caution">
    <text evidence="6">The sequence shown here is derived from an EMBL/GenBank/DDBJ whole genome shotgun (WGS) entry which is preliminary data.</text>
</comment>
<organism evidence="6 7">
    <name type="scientific">Steinernema hermaphroditum</name>
    <dbReference type="NCBI Taxonomy" id="289476"/>
    <lineage>
        <taxon>Eukaryota</taxon>
        <taxon>Metazoa</taxon>
        <taxon>Ecdysozoa</taxon>
        <taxon>Nematoda</taxon>
        <taxon>Chromadorea</taxon>
        <taxon>Rhabditida</taxon>
        <taxon>Tylenchina</taxon>
        <taxon>Panagrolaimomorpha</taxon>
        <taxon>Strongyloidoidea</taxon>
        <taxon>Steinernematidae</taxon>
        <taxon>Steinernema</taxon>
    </lineage>
</organism>
<dbReference type="Gene3D" id="2.10.25.10">
    <property type="entry name" value="Laminin"/>
    <property type="match status" value="1"/>
</dbReference>
<feature type="chain" id="PRO_5041207683" description="Ig-like domain-containing protein" evidence="3">
    <location>
        <begin position="17"/>
        <end position="305"/>
    </location>
</feature>
<dbReference type="SUPFAM" id="SSF57196">
    <property type="entry name" value="EGF/Laminin"/>
    <property type="match status" value="1"/>
</dbReference>
<gene>
    <name evidence="6" type="ORF">QR680_001917</name>
</gene>
<feature type="disulfide bond" evidence="1">
    <location>
        <begin position="159"/>
        <end position="168"/>
    </location>
</feature>
<dbReference type="InterPro" id="IPR036179">
    <property type="entry name" value="Ig-like_dom_sf"/>
</dbReference>
<dbReference type="PROSITE" id="PS00022">
    <property type="entry name" value="EGF_1"/>
    <property type="match status" value="1"/>
</dbReference>
<evidence type="ECO:0000259" key="4">
    <source>
        <dbReference type="PROSITE" id="PS50026"/>
    </source>
</evidence>
<evidence type="ECO:0000313" key="6">
    <source>
        <dbReference type="EMBL" id="KAK0396937.1"/>
    </source>
</evidence>
<evidence type="ECO:0000256" key="1">
    <source>
        <dbReference type="PROSITE-ProRule" id="PRU00076"/>
    </source>
</evidence>